<dbReference type="InterPro" id="IPR011009">
    <property type="entry name" value="Kinase-like_dom_sf"/>
</dbReference>
<dbReference type="InterPro" id="IPR000719">
    <property type="entry name" value="Prot_kinase_dom"/>
</dbReference>
<dbReference type="AlphaFoldDB" id="A0A026WS07"/>
<dbReference type="InterPro" id="IPR046375">
    <property type="entry name" value="IKBKB_SDD_sf"/>
</dbReference>
<proteinExistence type="predicted"/>
<keyword evidence="3" id="KW-0963">Cytoplasm</keyword>
<evidence type="ECO:0000256" key="6">
    <source>
        <dbReference type="ARBA" id="ARBA00022741"/>
    </source>
</evidence>
<keyword evidence="8" id="KW-0067">ATP-binding</keyword>
<dbReference type="SUPFAM" id="SSF56112">
    <property type="entry name" value="Protein kinase-like (PK-like)"/>
    <property type="match status" value="1"/>
</dbReference>
<dbReference type="GO" id="GO:0033209">
    <property type="term" value="P:tumor necrosis factor-mediated signaling pathway"/>
    <property type="evidence" value="ECO:0007669"/>
    <property type="project" value="TreeGrafter"/>
</dbReference>
<keyword evidence="12" id="KW-1185">Reference proteome</keyword>
<dbReference type="GO" id="GO:0005524">
    <property type="term" value="F:ATP binding"/>
    <property type="evidence" value="ECO:0007669"/>
    <property type="project" value="UniProtKB-KW"/>
</dbReference>
<dbReference type="SMART" id="SM00220">
    <property type="entry name" value="S_TKc"/>
    <property type="match status" value="1"/>
</dbReference>
<comment type="subcellular location">
    <subcellularLocation>
        <location evidence="1">Cytoplasm</location>
    </subcellularLocation>
</comment>
<dbReference type="Gene3D" id="3.10.20.90">
    <property type="entry name" value="Phosphatidylinositol 3-kinase Catalytic Subunit, Chain A, domain 1"/>
    <property type="match status" value="1"/>
</dbReference>
<name>A0A026WS07_OOCBI</name>
<dbReference type="PANTHER" id="PTHR22969">
    <property type="entry name" value="IKB KINASE"/>
    <property type="match status" value="1"/>
</dbReference>
<dbReference type="Gene3D" id="1.10.510.10">
    <property type="entry name" value="Transferase(Phosphotransferase) domain 1"/>
    <property type="match status" value="1"/>
</dbReference>
<dbReference type="EMBL" id="KK107139">
    <property type="protein sequence ID" value="EZA57884.1"/>
    <property type="molecule type" value="Genomic_DNA"/>
</dbReference>
<dbReference type="EC" id="2.7.11.10" evidence="2"/>
<evidence type="ECO:0000256" key="5">
    <source>
        <dbReference type="ARBA" id="ARBA00022679"/>
    </source>
</evidence>
<evidence type="ECO:0000256" key="7">
    <source>
        <dbReference type="ARBA" id="ARBA00022777"/>
    </source>
</evidence>
<keyword evidence="7 11" id="KW-0418">Kinase</keyword>
<organism evidence="11 12">
    <name type="scientific">Ooceraea biroi</name>
    <name type="common">Clonal raider ant</name>
    <name type="synonym">Cerapachys biroi</name>
    <dbReference type="NCBI Taxonomy" id="2015173"/>
    <lineage>
        <taxon>Eukaryota</taxon>
        <taxon>Metazoa</taxon>
        <taxon>Ecdysozoa</taxon>
        <taxon>Arthropoda</taxon>
        <taxon>Hexapoda</taxon>
        <taxon>Insecta</taxon>
        <taxon>Pterygota</taxon>
        <taxon>Neoptera</taxon>
        <taxon>Endopterygota</taxon>
        <taxon>Hymenoptera</taxon>
        <taxon>Apocrita</taxon>
        <taxon>Aculeata</taxon>
        <taxon>Formicoidea</taxon>
        <taxon>Formicidae</taxon>
        <taxon>Dorylinae</taxon>
        <taxon>Ooceraea</taxon>
    </lineage>
</organism>
<comment type="catalytic activity">
    <reaction evidence="9">
        <text>L-seryl-[I-kappa-B protein] + ATP = O-phospho-L-seryl-[I-kappa-B protein] + ADP + H(+)</text>
        <dbReference type="Rhea" id="RHEA:19073"/>
        <dbReference type="Rhea" id="RHEA-COMP:13698"/>
        <dbReference type="Rhea" id="RHEA-COMP:13699"/>
        <dbReference type="ChEBI" id="CHEBI:15378"/>
        <dbReference type="ChEBI" id="CHEBI:29999"/>
        <dbReference type="ChEBI" id="CHEBI:30616"/>
        <dbReference type="ChEBI" id="CHEBI:83421"/>
        <dbReference type="ChEBI" id="CHEBI:456216"/>
        <dbReference type="EC" id="2.7.11.10"/>
    </reaction>
</comment>
<evidence type="ECO:0000256" key="9">
    <source>
        <dbReference type="ARBA" id="ARBA00048789"/>
    </source>
</evidence>
<sequence>MASNTVSSDGWTLSRTLGTGGFGIVELWIHVQSGKKLALKKCKWDYSQLTPIQRKRWTNEVDIMKRLKHSNIVQCITFDLPNVDKRLPILCMEYCRKGDLRKVVLNQPENCCGISEVEAIKVMTQISSAVEYLHSHQITHRDLKPENIVLQDEKNVVSYKLIDLGYAKELGEASASASLVGTLNYVAPELLWEERYSCSVDYWSLGILFYELITGTRPFLPTMQHTMEWMRYIQNKSYDEIHAYESEGKVILGKDIQDPTHLSNCLRSRMVEWFRLVLQWDPHKRGKMRDESGASRLMVFTMLQRALSNKIFYVFCVPFHKINIYEIDNATTVKDLQLLIERDTNIAVKHQVLTDYNGVTLIDTTPLVSQTNHHILFLLRDGCCSIENTPTLNISTVVEKMLTQSKNEVTYEVLRDYYRHTIYFMRTEVDLFQWYIFALSISVDLLHQKICTFNVNMDETLKHTKALMDQVQSIRTKCTNCMGEGTANGTEALQTYFVKVDKLVSAADQIRMKFISLKEDNDRLRDKAQNVDCMRDLSQLYDKICDAYLEFRKQTSRKTAKPLDMVKVVFAFLEKREAQLHNETLIDITSQVNRLQDELSKLEKIFNPVTVVTKLYWNEYQKIVQADASVAPQQASNHEFFNISNTELDQIIRSKDNLIYKNLVTPYKLDNLIAEIQKQYYEVIKLDDD</sequence>
<dbReference type="Pfam" id="PF00069">
    <property type="entry name" value="Pkinase"/>
    <property type="match status" value="1"/>
</dbReference>
<gene>
    <name evidence="11" type="ORF">X777_00986</name>
</gene>
<dbReference type="InterPro" id="IPR008271">
    <property type="entry name" value="Ser/Thr_kinase_AS"/>
</dbReference>
<evidence type="ECO:0000256" key="4">
    <source>
        <dbReference type="ARBA" id="ARBA00022527"/>
    </source>
</evidence>
<keyword evidence="4" id="KW-0723">Serine/threonine-protein kinase</keyword>
<evidence type="ECO:0000256" key="1">
    <source>
        <dbReference type="ARBA" id="ARBA00004496"/>
    </source>
</evidence>
<keyword evidence="6" id="KW-0547">Nucleotide-binding</keyword>
<dbReference type="OMA" id="AIKKCKW"/>
<evidence type="ECO:0000256" key="2">
    <source>
        <dbReference type="ARBA" id="ARBA00012442"/>
    </source>
</evidence>
<dbReference type="PROSITE" id="PS00108">
    <property type="entry name" value="PROTEIN_KINASE_ST"/>
    <property type="match status" value="1"/>
</dbReference>
<dbReference type="OrthoDB" id="267381at2759"/>
<keyword evidence="5" id="KW-0808">Transferase</keyword>
<dbReference type="Gene3D" id="1.20.1270.250">
    <property type="match status" value="1"/>
</dbReference>
<dbReference type="Proteomes" id="UP000053097">
    <property type="component" value="Unassembled WGS sequence"/>
</dbReference>
<evidence type="ECO:0000256" key="8">
    <source>
        <dbReference type="ARBA" id="ARBA00022840"/>
    </source>
</evidence>
<evidence type="ECO:0000256" key="3">
    <source>
        <dbReference type="ARBA" id="ARBA00022490"/>
    </source>
</evidence>
<evidence type="ECO:0000313" key="11">
    <source>
        <dbReference type="EMBL" id="EZA57884.1"/>
    </source>
</evidence>
<evidence type="ECO:0000313" key="12">
    <source>
        <dbReference type="Proteomes" id="UP000053097"/>
    </source>
</evidence>
<evidence type="ECO:0000259" key="10">
    <source>
        <dbReference type="PROSITE" id="PS50011"/>
    </source>
</evidence>
<dbReference type="PANTHER" id="PTHR22969:SF17">
    <property type="entry name" value="INHIBITOR OF NUCLEAR FACTOR KAPPA-B KINASE SUBUNIT BETA"/>
    <property type="match status" value="1"/>
</dbReference>
<dbReference type="InterPro" id="IPR051180">
    <property type="entry name" value="IKK"/>
</dbReference>
<protein>
    <recommendedName>
        <fullName evidence="2">IkappaB kinase</fullName>
        <ecNumber evidence="2">2.7.11.10</ecNumber>
    </recommendedName>
</protein>
<dbReference type="GO" id="GO:0045944">
    <property type="term" value="P:positive regulation of transcription by RNA polymerase II"/>
    <property type="evidence" value="ECO:0007669"/>
    <property type="project" value="TreeGrafter"/>
</dbReference>
<accession>A0A026WS07</accession>
<dbReference type="GO" id="GO:0008385">
    <property type="term" value="C:IkappaB kinase complex"/>
    <property type="evidence" value="ECO:0007669"/>
    <property type="project" value="TreeGrafter"/>
</dbReference>
<dbReference type="STRING" id="2015173.A0A026WS07"/>
<dbReference type="PROSITE" id="PS50011">
    <property type="entry name" value="PROTEIN_KINASE_DOM"/>
    <property type="match status" value="1"/>
</dbReference>
<feature type="domain" description="Protein kinase" evidence="10">
    <location>
        <begin position="11"/>
        <end position="301"/>
    </location>
</feature>
<dbReference type="GO" id="GO:0008384">
    <property type="term" value="F:IkappaB kinase activity"/>
    <property type="evidence" value="ECO:0007669"/>
    <property type="project" value="UniProtKB-EC"/>
</dbReference>
<reference evidence="11 12" key="1">
    <citation type="journal article" date="2014" name="Curr. Biol.">
        <title>The genome of the clonal raider ant Cerapachys biroi.</title>
        <authorList>
            <person name="Oxley P.R."/>
            <person name="Ji L."/>
            <person name="Fetter-Pruneda I."/>
            <person name="McKenzie S.K."/>
            <person name="Li C."/>
            <person name="Hu H."/>
            <person name="Zhang G."/>
            <person name="Kronauer D.J."/>
        </authorList>
    </citation>
    <scope>NUCLEOTIDE SEQUENCE [LARGE SCALE GENOMIC DNA]</scope>
</reference>